<dbReference type="WBParaSite" id="BXY_1361900.1">
    <property type="protein sequence ID" value="BXY_1361900.1"/>
    <property type="gene ID" value="BXY_1361900"/>
</dbReference>
<feature type="compositionally biased region" description="Polar residues" evidence="1">
    <location>
        <begin position="60"/>
        <end position="80"/>
    </location>
</feature>
<feature type="region of interest" description="Disordered" evidence="1">
    <location>
        <begin position="57"/>
        <end position="87"/>
    </location>
</feature>
<sequence length="250" mass="27281">MSTQVYESSNSVNGLFCLISEEMQSLSSSSDVDSANKALRRHTHASSALMINVITRGSARPTQRQMEQPKASQNMSEAGTSGSGEFGRPESDVAMQLVAASTVPAGQAVSDPSASPEILQKLFPLSSVRNLESKLNLSELQQIVTLMFTDCRKLTGMIPSMATGQTQQHPCPDKMLIHQHFSAIEKELDLLKKTTTGEFSSSLFTDLQTEVKIQGEELHKEVKMATEAIEDSTKTYIGEINLQITGLKQQ</sequence>
<accession>A0A1I7SKN8</accession>
<organism evidence="2 3">
    <name type="scientific">Bursaphelenchus xylophilus</name>
    <name type="common">Pinewood nematode worm</name>
    <name type="synonym">Aphelenchoides xylophilus</name>
    <dbReference type="NCBI Taxonomy" id="6326"/>
    <lineage>
        <taxon>Eukaryota</taxon>
        <taxon>Metazoa</taxon>
        <taxon>Ecdysozoa</taxon>
        <taxon>Nematoda</taxon>
        <taxon>Chromadorea</taxon>
        <taxon>Rhabditida</taxon>
        <taxon>Tylenchina</taxon>
        <taxon>Tylenchomorpha</taxon>
        <taxon>Aphelenchoidea</taxon>
        <taxon>Aphelenchoididae</taxon>
        <taxon>Bursaphelenchus</taxon>
    </lineage>
</organism>
<reference evidence="3" key="1">
    <citation type="submission" date="2016-11" db="UniProtKB">
        <authorList>
            <consortium name="WormBaseParasite"/>
        </authorList>
    </citation>
    <scope>IDENTIFICATION</scope>
</reference>
<dbReference type="Proteomes" id="UP000095284">
    <property type="component" value="Unplaced"/>
</dbReference>
<protein>
    <submittedName>
        <fullName evidence="3">BLOC-1-related complex subunit 7</fullName>
    </submittedName>
</protein>
<proteinExistence type="predicted"/>
<evidence type="ECO:0000313" key="2">
    <source>
        <dbReference type="Proteomes" id="UP000095284"/>
    </source>
</evidence>
<dbReference type="AlphaFoldDB" id="A0A1I7SKN8"/>
<evidence type="ECO:0000256" key="1">
    <source>
        <dbReference type="SAM" id="MobiDB-lite"/>
    </source>
</evidence>
<name>A0A1I7SKN8_BURXY</name>
<evidence type="ECO:0000313" key="3">
    <source>
        <dbReference type="WBParaSite" id="BXY_1361900.1"/>
    </source>
</evidence>